<name>A0A7M4DJT2_9MICO</name>
<reference evidence="2 3" key="1">
    <citation type="submission" date="2019-11" db="EMBL/GenBank/DDBJ databases">
        <authorList>
            <person name="Criscuolo A."/>
        </authorList>
    </citation>
    <scope>NUCLEOTIDE SEQUENCE [LARGE SCALE GENOMIC DNA]</scope>
    <source>
        <strain evidence="2">CIP111667</strain>
    </source>
</reference>
<dbReference type="RefSeq" id="WP_156741149.1">
    <property type="nucleotide sequence ID" value="NZ_CACRYJ010000034.1"/>
</dbReference>
<keyword evidence="1" id="KW-1133">Transmembrane helix</keyword>
<evidence type="ECO:0000313" key="3">
    <source>
        <dbReference type="Proteomes" id="UP000419743"/>
    </source>
</evidence>
<dbReference type="EMBL" id="CACRYJ010000034">
    <property type="protein sequence ID" value="VZO37317.1"/>
    <property type="molecule type" value="Genomic_DNA"/>
</dbReference>
<keyword evidence="1" id="KW-0472">Membrane</keyword>
<feature type="transmembrane region" description="Helical" evidence="1">
    <location>
        <begin position="28"/>
        <end position="46"/>
    </location>
</feature>
<proteinExistence type="predicted"/>
<comment type="caution">
    <text evidence="2">The sequence shown here is derived from an EMBL/GenBank/DDBJ whole genome shotgun (WGS) entry which is preliminary data.</text>
</comment>
<evidence type="ECO:0000256" key="1">
    <source>
        <dbReference type="SAM" id="Phobius"/>
    </source>
</evidence>
<keyword evidence="1" id="KW-0812">Transmembrane</keyword>
<protein>
    <submittedName>
        <fullName evidence="2">Uncharacterized protein</fullName>
    </submittedName>
</protein>
<gene>
    <name evidence="2" type="ORF">HALOF300_02390</name>
</gene>
<feature type="transmembrane region" description="Helical" evidence="1">
    <location>
        <begin position="52"/>
        <end position="75"/>
    </location>
</feature>
<organism evidence="2 3">
    <name type="scientific">Occultella aeris</name>
    <dbReference type="NCBI Taxonomy" id="2761496"/>
    <lineage>
        <taxon>Bacteria</taxon>
        <taxon>Bacillati</taxon>
        <taxon>Actinomycetota</taxon>
        <taxon>Actinomycetes</taxon>
        <taxon>Micrococcales</taxon>
        <taxon>Ruaniaceae</taxon>
        <taxon>Occultella</taxon>
    </lineage>
</organism>
<sequence>MTSERWPVPSSEELEGRKRELLGRTRRWAVTGTGLGVLGLGGLLLAERAGVAWLTVCLAALLCVSWGWALLALFLGWGGLLLGMVAAGMGQVVAAARTHIENGSENRGGGGLD</sequence>
<dbReference type="AlphaFoldDB" id="A0A7M4DJT2"/>
<accession>A0A7M4DJT2</accession>
<keyword evidence="3" id="KW-1185">Reference proteome</keyword>
<dbReference type="Proteomes" id="UP000419743">
    <property type="component" value="Unassembled WGS sequence"/>
</dbReference>
<evidence type="ECO:0000313" key="2">
    <source>
        <dbReference type="EMBL" id="VZO37317.1"/>
    </source>
</evidence>